<protein>
    <recommendedName>
        <fullName evidence="4">Leucine-binding protein domain-containing protein</fullName>
    </recommendedName>
</protein>
<dbReference type="Pfam" id="PF13458">
    <property type="entry name" value="Peripla_BP_6"/>
    <property type="match status" value="1"/>
</dbReference>
<comment type="similarity">
    <text evidence="1">Belongs to the leucine-binding protein family.</text>
</comment>
<dbReference type="AlphaFoldDB" id="A0A1D8IS30"/>
<evidence type="ECO:0000256" key="1">
    <source>
        <dbReference type="ARBA" id="ARBA00010062"/>
    </source>
</evidence>
<dbReference type="InterPro" id="IPR028082">
    <property type="entry name" value="Peripla_BP_I"/>
</dbReference>
<dbReference type="SUPFAM" id="SSF53822">
    <property type="entry name" value="Periplasmic binding protein-like I"/>
    <property type="match status" value="1"/>
</dbReference>
<dbReference type="PANTHER" id="PTHR30483:SF6">
    <property type="entry name" value="PERIPLASMIC BINDING PROTEIN OF ABC TRANSPORTER FOR NATURAL AMINO ACIDS"/>
    <property type="match status" value="1"/>
</dbReference>
<feature type="domain" description="Leucine-binding protein" evidence="4">
    <location>
        <begin position="29"/>
        <end position="356"/>
    </location>
</feature>
<keyword evidence="2 3" id="KW-0732">Signal</keyword>
<dbReference type="RefSeq" id="WP_070079564.1">
    <property type="nucleotide sequence ID" value="NZ_CP017415.1"/>
</dbReference>
<evidence type="ECO:0000256" key="2">
    <source>
        <dbReference type="ARBA" id="ARBA00022729"/>
    </source>
</evidence>
<dbReference type="InterPro" id="IPR051010">
    <property type="entry name" value="BCAA_transport"/>
</dbReference>
<proteinExistence type="inferred from homology"/>
<dbReference type="Proteomes" id="UP000095401">
    <property type="component" value="Chromosome"/>
</dbReference>
<accession>A0A1D8IS30</accession>
<sequence>MKRLLQPAALAAALALGAAGTAQATPSVLKVGTLYASSGNFASSSLPEYKGLAFWADQVNAHGGIYVKAYGKRVPVKLVAYDDQSSTGTAGALYNQLLTRDGVPVLVSDFGSVLTSVAAPLAQEHHVLLLDPTGTSAKFFTGGYPNLVLTGLPGSAIWPEVLGHFLIEKGVKRVAVVYGANDFTGSQRETLVRVLKAGGVKLVYDRAVPTNTSSYAMILHQAKAQGAQAMVELGYDNNDVAFLQDLASSGLHFKLAFAINPGLRVGLFRKTVGDPALDYTYSYVTPPALAYNKVNYGLNLTDFSKQFGAWNHQHGNVPLGLSVVAGYNTGLVIEKAVAASPSLKATALRKTIQDFSGKLFTVDGLFKINAHGEQIGESIPLGQFIPKAGKAELKIVYPQKLAQIAARYPAPAAP</sequence>
<dbReference type="PANTHER" id="PTHR30483">
    <property type="entry name" value="LEUCINE-SPECIFIC-BINDING PROTEIN"/>
    <property type="match status" value="1"/>
</dbReference>
<dbReference type="InterPro" id="IPR028081">
    <property type="entry name" value="Leu-bd"/>
</dbReference>
<organism evidence="5 6">
    <name type="scientific">Acidihalobacter yilgarnensis</name>
    <dbReference type="NCBI Taxonomy" id="2819280"/>
    <lineage>
        <taxon>Bacteria</taxon>
        <taxon>Pseudomonadati</taxon>
        <taxon>Pseudomonadota</taxon>
        <taxon>Gammaproteobacteria</taxon>
        <taxon>Chromatiales</taxon>
        <taxon>Ectothiorhodospiraceae</taxon>
        <taxon>Acidihalobacter</taxon>
    </lineage>
</organism>
<feature type="chain" id="PRO_5009108389" description="Leucine-binding protein domain-containing protein" evidence="3">
    <location>
        <begin position="25"/>
        <end position="414"/>
    </location>
</feature>
<dbReference type="Gene3D" id="3.40.50.2300">
    <property type="match status" value="2"/>
</dbReference>
<evidence type="ECO:0000259" key="4">
    <source>
        <dbReference type="Pfam" id="PF13458"/>
    </source>
</evidence>
<evidence type="ECO:0000313" key="6">
    <source>
        <dbReference type="Proteomes" id="UP000095401"/>
    </source>
</evidence>
<evidence type="ECO:0000256" key="3">
    <source>
        <dbReference type="SAM" id="SignalP"/>
    </source>
</evidence>
<dbReference type="KEGG" id="aprs:BI364_15865"/>
<evidence type="ECO:0000313" key="5">
    <source>
        <dbReference type="EMBL" id="AOU99213.1"/>
    </source>
</evidence>
<gene>
    <name evidence="5" type="ORF">BI364_15865</name>
</gene>
<reference evidence="6" key="1">
    <citation type="submission" date="2016-09" db="EMBL/GenBank/DDBJ databases">
        <title>Acidihalobacter prosperus F5.</title>
        <authorList>
            <person name="Khaleque H.N."/>
            <person name="Ramsay J.P."/>
            <person name="Kaksonen A.H."/>
            <person name="Boxall N.J."/>
            <person name="Watkin E.L.J."/>
        </authorList>
    </citation>
    <scope>NUCLEOTIDE SEQUENCE [LARGE SCALE GENOMIC DNA]</scope>
    <source>
        <strain evidence="6">F5</strain>
    </source>
</reference>
<feature type="signal peptide" evidence="3">
    <location>
        <begin position="1"/>
        <end position="24"/>
    </location>
</feature>
<keyword evidence="6" id="KW-1185">Reference proteome</keyword>
<dbReference type="EMBL" id="CP017415">
    <property type="protein sequence ID" value="AOU99213.1"/>
    <property type="molecule type" value="Genomic_DNA"/>
</dbReference>
<name>A0A1D8IS30_9GAMM</name>